<dbReference type="GO" id="GO:0019303">
    <property type="term" value="P:D-ribose catabolic process"/>
    <property type="evidence" value="ECO:0007669"/>
    <property type="project" value="UniProtKB-UniRule"/>
</dbReference>
<comment type="activity regulation">
    <text evidence="13">Activated by a monovalent cation that binds near, but not in, the active site. The most likely occupant of the site in vivo is potassium. Ion binding induces a conformational change that may alter substrate affinity.</text>
</comment>
<feature type="binding site" evidence="13">
    <location>
        <position position="142"/>
    </location>
    <ligand>
        <name>substrate</name>
    </ligand>
</feature>
<dbReference type="InterPro" id="IPR029056">
    <property type="entry name" value="Ribokinase-like"/>
</dbReference>
<comment type="similarity">
    <text evidence="1">Belongs to the carbohydrate kinase pfkB family.</text>
</comment>
<evidence type="ECO:0000256" key="1">
    <source>
        <dbReference type="ARBA" id="ARBA00005380"/>
    </source>
</evidence>
<dbReference type="GO" id="GO:0005634">
    <property type="term" value="C:nucleus"/>
    <property type="evidence" value="ECO:0007669"/>
    <property type="project" value="UniProtKB-SubCell"/>
</dbReference>
<keyword evidence="13" id="KW-0539">Nucleus</keyword>
<feature type="binding site" evidence="13">
    <location>
        <begin position="41"/>
        <end position="45"/>
    </location>
    <ligand>
        <name>substrate</name>
    </ligand>
</feature>
<proteinExistence type="inferred from homology"/>
<keyword evidence="11 13" id="KW-0630">Potassium</keyword>
<dbReference type="PRINTS" id="PR00990">
    <property type="entry name" value="RIBOKINASE"/>
</dbReference>
<dbReference type="PANTHER" id="PTHR10584">
    <property type="entry name" value="SUGAR KINASE"/>
    <property type="match status" value="1"/>
</dbReference>
<dbReference type="InterPro" id="IPR002139">
    <property type="entry name" value="Ribo/fructo_kinase"/>
</dbReference>
<keyword evidence="5 13" id="KW-0808">Transferase</keyword>
<name>A0A9P0CXW5_9CUCU</name>
<gene>
    <name evidence="15" type="ORF">PSYICH_LOCUS8437</name>
</gene>
<dbReference type="GO" id="GO:0005829">
    <property type="term" value="C:cytosol"/>
    <property type="evidence" value="ECO:0007669"/>
    <property type="project" value="TreeGrafter"/>
</dbReference>
<comment type="caution">
    <text evidence="13">Lacks conserved residue(s) required for the propagation of feature annotation.</text>
</comment>
<feature type="binding site" evidence="13">
    <location>
        <position position="248"/>
    </location>
    <ligand>
        <name>K(+)</name>
        <dbReference type="ChEBI" id="CHEBI:29103"/>
    </ligand>
</feature>
<dbReference type="PANTHER" id="PTHR10584:SF166">
    <property type="entry name" value="RIBOKINASE"/>
    <property type="match status" value="1"/>
</dbReference>
<dbReference type="InterPro" id="IPR011877">
    <property type="entry name" value="Ribokinase"/>
</dbReference>
<dbReference type="GO" id="GO:0004747">
    <property type="term" value="F:ribokinase activity"/>
    <property type="evidence" value="ECO:0007669"/>
    <property type="project" value="UniProtKB-UniRule"/>
</dbReference>
<evidence type="ECO:0000256" key="9">
    <source>
        <dbReference type="ARBA" id="ARBA00022840"/>
    </source>
</evidence>
<evidence type="ECO:0000256" key="10">
    <source>
        <dbReference type="ARBA" id="ARBA00022842"/>
    </source>
</evidence>
<evidence type="ECO:0000256" key="4">
    <source>
        <dbReference type="ARBA" id="ARBA00022490"/>
    </source>
</evidence>
<accession>A0A9P0CXW5</accession>
<dbReference type="InterPro" id="IPR002173">
    <property type="entry name" value="Carboh/pur_kinase_PfkB_CS"/>
</dbReference>
<protein>
    <recommendedName>
        <fullName evidence="3 13">Ribokinase</fullName>
        <shortName evidence="13">RK</shortName>
        <ecNumber evidence="2 13">2.7.1.15</ecNumber>
    </recommendedName>
</protein>
<feature type="binding site" evidence="13">
    <location>
        <position position="184"/>
    </location>
    <ligand>
        <name>ATP</name>
        <dbReference type="ChEBI" id="CHEBI:30616"/>
    </ligand>
</feature>
<evidence type="ECO:0000256" key="8">
    <source>
        <dbReference type="ARBA" id="ARBA00022777"/>
    </source>
</evidence>
<dbReference type="HAMAP" id="MF_01987">
    <property type="entry name" value="Ribokinase"/>
    <property type="match status" value="1"/>
</dbReference>
<feature type="binding site" evidence="13">
    <location>
        <position position="252"/>
    </location>
    <ligand>
        <name>substrate</name>
    </ligand>
</feature>
<dbReference type="InterPro" id="IPR011611">
    <property type="entry name" value="PfkB_dom"/>
</dbReference>
<sequence length="303" mass="31976">MASNDIVVVGSCMIDFVSYAPRLPKPGETIHGSEFVTNFGGKGANQCVAAAKLGGKTSLVTRVGNDIWGPKYIENLKKNNVNTKFVNATENYSTGIAQITVADTGENQIVIVAGANNQLGITDVDVAQSAISKARVLVLQLETSQDVAIRAIQLCRGISILNGAPALSEYNPQLLKLPTIFCVNESEASIFTGLSVDSISEAQTAAEALISIGCNSVVITLGEKGALYLDKNETFHVSCPQVKCKDTTGAGDAFIGALAYLLANDKDISMRKALEKSCVAAADSVTRLGTQISFPDEKILKDN</sequence>
<dbReference type="EC" id="2.7.1.15" evidence="2 13"/>
<dbReference type="FunFam" id="3.40.1190.20:FF:000010">
    <property type="entry name" value="Ribokinase"/>
    <property type="match status" value="1"/>
</dbReference>
<evidence type="ECO:0000256" key="3">
    <source>
        <dbReference type="ARBA" id="ARBA00016943"/>
    </source>
</evidence>
<keyword evidence="6 13" id="KW-0479">Metal-binding</keyword>
<keyword evidence="8 13" id="KW-0418">Kinase</keyword>
<dbReference type="AlphaFoldDB" id="A0A9P0CXW5"/>
<feature type="binding site" evidence="13">
    <location>
        <begin position="251"/>
        <end position="252"/>
    </location>
    <ligand>
        <name>ATP</name>
        <dbReference type="ChEBI" id="CHEBI:30616"/>
    </ligand>
</feature>
<dbReference type="GO" id="GO:0005524">
    <property type="term" value="F:ATP binding"/>
    <property type="evidence" value="ECO:0007669"/>
    <property type="project" value="UniProtKB-UniRule"/>
</dbReference>
<dbReference type="Proteomes" id="UP001153636">
    <property type="component" value="Chromosome 3"/>
</dbReference>
<feature type="domain" description="Carbohydrate kinase PfkB" evidence="14">
    <location>
        <begin position="4"/>
        <end position="296"/>
    </location>
</feature>
<evidence type="ECO:0000256" key="5">
    <source>
        <dbReference type="ARBA" id="ARBA00022679"/>
    </source>
</evidence>
<evidence type="ECO:0000256" key="2">
    <source>
        <dbReference type="ARBA" id="ARBA00012035"/>
    </source>
</evidence>
<dbReference type="NCBIfam" id="TIGR02152">
    <property type="entry name" value="D_ribokin_bact"/>
    <property type="match status" value="1"/>
</dbReference>
<evidence type="ECO:0000313" key="15">
    <source>
        <dbReference type="EMBL" id="CAH1108488.1"/>
    </source>
</evidence>
<comment type="pathway">
    <text evidence="13">Carbohydrate metabolism; D-ribose degradation; D-ribose 5-phosphate from beta-D-ribopyranose: step 2/2.</text>
</comment>
<comment type="cofactor">
    <cofactor evidence="13">
        <name>Mg(2+)</name>
        <dbReference type="ChEBI" id="CHEBI:18420"/>
    </cofactor>
    <text evidence="13">Requires a divalent cation, most likely magnesium in vivo, as an electrophilic catalyst to aid phosphoryl group transfer. It is the chelate of the metal and the nucleotide that is the actual substrate.</text>
</comment>
<dbReference type="Pfam" id="PF00294">
    <property type="entry name" value="PfkB"/>
    <property type="match status" value="1"/>
</dbReference>
<dbReference type="OrthoDB" id="415590at2759"/>
<comment type="function">
    <text evidence="13">Catalyzes the phosphorylation of ribose at O-5 in a reaction requiring ATP and magnesium. The resulting D-ribose-5-phosphate can then be used either for sythesis of nucleotides, histidine, and tryptophan, or as a component of the pentose phosphate pathway.</text>
</comment>
<keyword evidence="16" id="KW-1185">Reference proteome</keyword>
<keyword evidence="10 13" id="KW-0460">Magnesium</keyword>
<comment type="similarity">
    <text evidence="13">Belongs to the carbohydrate kinase PfkB family. Ribokinase subfamily.</text>
</comment>
<feature type="active site" description="Proton acceptor" evidence="13">
    <location>
        <position position="252"/>
    </location>
</feature>
<comment type="catalytic activity">
    <reaction evidence="13">
        <text>D-ribose + ATP = D-ribose 5-phosphate + ADP + H(+)</text>
        <dbReference type="Rhea" id="RHEA:13697"/>
        <dbReference type="ChEBI" id="CHEBI:15378"/>
        <dbReference type="ChEBI" id="CHEBI:30616"/>
        <dbReference type="ChEBI" id="CHEBI:47013"/>
        <dbReference type="ChEBI" id="CHEBI:78346"/>
        <dbReference type="ChEBI" id="CHEBI:456216"/>
        <dbReference type="EC" id="2.7.1.15"/>
    </reaction>
</comment>
<keyword evidence="7 13" id="KW-0547">Nucleotide-binding</keyword>
<dbReference type="SUPFAM" id="SSF53613">
    <property type="entry name" value="Ribokinase-like"/>
    <property type="match status" value="1"/>
</dbReference>
<evidence type="ECO:0000313" key="16">
    <source>
        <dbReference type="Proteomes" id="UP001153636"/>
    </source>
</evidence>
<reference evidence="15" key="1">
    <citation type="submission" date="2022-01" db="EMBL/GenBank/DDBJ databases">
        <authorList>
            <person name="King R."/>
        </authorList>
    </citation>
    <scope>NUCLEOTIDE SEQUENCE</scope>
</reference>
<keyword evidence="9 13" id="KW-0067">ATP-binding</keyword>
<dbReference type="GO" id="GO:0046872">
    <property type="term" value="F:metal ion binding"/>
    <property type="evidence" value="ECO:0007669"/>
    <property type="project" value="UniProtKB-KW"/>
</dbReference>
<feature type="binding site" evidence="13">
    <location>
        <position position="284"/>
    </location>
    <ligand>
        <name>K(+)</name>
        <dbReference type="ChEBI" id="CHEBI:29103"/>
    </ligand>
</feature>
<evidence type="ECO:0000259" key="14">
    <source>
        <dbReference type="Pfam" id="PF00294"/>
    </source>
</evidence>
<keyword evidence="4 13" id="KW-0963">Cytoplasm</keyword>
<keyword evidence="12 13" id="KW-0119">Carbohydrate metabolism</keyword>
<comment type="subcellular location">
    <subcellularLocation>
        <location evidence="13">Cytoplasm</location>
    </subcellularLocation>
    <subcellularLocation>
        <location evidence="13">Nucleus</location>
    </subcellularLocation>
</comment>
<evidence type="ECO:0000256" key="11">
    <source>
        <dbReference type="ARBA" id="ARBA00022958"/>
    </source>
</evidence>
<dbReference type="Gene3D" id="3.40.1190.20">
    <property type="match status" value="1"/>
</dbReference>
<dbReference type="EMBL" id="OV651815">
    <property type="protein sequence ID" value="CAH1108488.1"/>
    <property type="molecule type" value="Genomic_DNA"/>
</dbReference>
<organism evidence="15 16">
    <name type="scientific">Psylliodes chrysocephalus</name>
    <dbReference type="NCBI Taxonomy" id="3402493"/>
    <lineage>
        <taxon>Eukaryota</taxon>
        <taxon>Metazoa</taxon>
        <taxon>Ecdysozoa</taxon>
        <taxon>Arthropoda</taxon>
        <taxon>Hexapoda</taxon>
        <taxon>Insecta</taxon>
        <taxon>Pterygota</taxon>
        <taxon>Neoptera</taxon>
        <taxon>Endopterygota</taxon>
        <taxon>Coleoptera</taxon>
        <taxon>Polyphaga</taxon>
        <taxon>Cucujiformia</taxon>
        <taxon>Chrysomeloidea</taxon>
        <taxon>Chrysomelidae</taxon>
        <taxon>Galerucinae</taxon>
        <taxon>Alticini</taxon>
        <taxon>Psylliodes</taxon>
    </lineage>
</organism>
<dbReference type="PROSITE" id="PS00584">
    <property type="entry name" value="PFKB_KINASES_2"/>
    <property type="match status" value="1"/>
</dbReference>
<feature type="binding site" evidence="13">
    <location>
        <begin position="13"/>
        <end position="15"/>
    </location>
    <ligand>
        <name>substrate</name>
    </ligand>
</feature>
<feature type="binding site" evidence="13">
    <location>
        <position position="293"/>
    </location>
    <ligand>
        <name>K(+)</name>
        <dbReference type="ChEBI" id="CHEBI:29103"/>
    </ligand>
</feature>
<feature type="binding site" evidence="13">
    <location>
        <position position="289"/>
    </location>
    <ligand>
        <name>K(+)</name>
        <dbReference type="ChEBI" id="CHEBI:29103"/>
    </ligand>
</feature>
<evidence type="ECO:0000256" key="12">
    <source>
        <dbReference type="ARBA" id="ARBA00023277"/>
    </source>
</evidence>
<comment type="subunit">
    <text evidence="13">Homodimer.</text>
</comment>
<feature type="binding site" evidence="13">
    <location>
        <position position="287"/>
    </location>
    <ligand>
        <name>K(+)</name>
        <dbReference type="ChEBI" id="CHEBI:29103"/>
    </ligand>
</feature>
<evidence type="ECO:0000256" key="7">
    <source>
        <dbReference type="ARBA" id="ARBA00022741"/>
    </source>
</evidence>
<feature type="binding site" evidence="13">
    <location>
        <begin position="220"/>
        <end position="225"/>
    </location>
    <ligand>
        <name>ATP</name>
        <dbReference type="ChEBI" id="CHEBI:30616"/>
    </ligand>
</feature>
<feature type="binding site" evidence="13">
    <location>
        <position position="246"/>
    </location>
    <ligand>
        <name>K(+)</name>
        <dbReference type="ChEBI" id="CHEBI:29103"/>
    </ligand>
</feature>
<dbReference type="CDD" id="cd01174">
    <property type="entry name" value="ribokinase"/>
    <property type="match status" value="1"/>
</dbReference>
<evidence type="ECO:0000256" key="13">
    <source>
        <dbReference type="HAMAP-Rule" id="MF_03215"/>
    </source>
</evidence>
<evidence type="ECO:0000256" key="6">
    <source>
        <dbReference type="ARBA" id="ARBA00022723"/>
    </source>
</evidence>